<dbReference type="RefSeq" id="XP_012647714.1">
    <property type="nucleotide sequence ID" value="XM_012792260.1"/>
</dbReference>
<keyword evidence="5" id="KW-1185">Reference proteome</keyword>
<reference evidence="4 5" key="2">
    <citation type="journal article" date="2013" name="PLoS ONE">
        <title>Whole genome mapping and re-organization of the nuclear and mitochondrial genomes of Babesia microti isolates.</title>
        <authorList>
            <person name="Cornillot E."/>
            <person name="Dassouli A."/>
            <person name="Garg A."/>
            <person name="Pachikara N."/>
            <person name="Randazzo S."/>
            <person name="Depoix D."/>
            <person name="Carcy B."/>
            <person name="Delbecq S."/>
            <person name="Frutos R."/>
            <person name="Silva J.C."/>
            <person name="Sutton R."/>
            <person name="Krause P.J."/>
            <person name="Mamoun C.B."/>
        </authorList>
    </citation>
    <scope>NUCLEOTIDE SEQUENCE [LARGE SCALE GENOMIC DNA]</scope>
    <source>
        <strain evidence="4 5">RI</strain>
    </source>
</reference>
<evidence type="ECO:0000256" key="2">
    <source>
        <dbReference type="SAM" id="MobiDB-lite"/>
    </source>
</evidence>
<feature type="compositionally biased region" description="Basic residues" evidence="2">
    <location>
        <begin position="376"/>
        <end position="395"/>
    </location>
</feature>
<sequence>MNEDFDLYEGLDDISRAVEDEGNEIETDSSDDGITFLVNDTPETSEHSENKSAFGNYVEISSHMSAKPPKYAENPNINSYLLLCNLDWYVTQSQIYQTATTLGQISYLYLFEHPVSGKFLGLALIQYSSAAAAKIALDSLPQLFNNRIKVHELDDEVYSRLANITDLHINGRVPGFLLEKMCNIANVPLPTKSNEISNSDAEFERVQQQLIDAGDFKSAMGIFPWFQFDIFKLLRPLVASYKTMPKRNDYIKLTCTASAKLGVKRLNIRPSKSPVVNRSMSPRRRSAPIDRPESLVEPIELERKSIVHSSRYRDSHRDSAYRENDSYWDSDDHRGRSRVRDNNIESRYRSRRSRSRSRSRHRRSREKRDRSGSGSRYKRRSRSRDRDSRRRHRKERQPSPIRRIIIERK</sequence>
<feature type="region of interest" description="Disordered" evidence="2">
    <location>
        <begin position="308"/>
        <end position="409"/>
    </location>
</feature>
<gene>
    <name evidence="4" type="ORF">BMR1_01G03250</name>
</gene>
<name>I7IPN8_BABMR</name>
<dbReference type="VEuPathDB" id="PiroplasmaDB:BMR1_01G03250"/>
<proteinExistence type="predicted"/>
<dbReference type="GO" id="GO:0003723">
    <property type="term" value="F:RNA binding"/>
    <property type="evidence" value="ECO:0007669"/>
    <property type="project" value="UniProtKB-UniRule"/>
</dbReference>
<dbReference type="KEGG" id="bmic:BMR1_01G03250"/>
<accession>I7IPN8</accession>
<dbReference type="Gene3D" id="3.30.70.330">
    <property type="match status" value="1"/>
</dbReference>
<dbReference type="PROSITE" id="PS50102">
    <property type="entry name" value="RRM"/>
    <property type="match status" value="1"/>
</dbReference>
<dbReference type="EMBL" id="FO082871">
    <property type="protein sequence ID" value="CCF73105.1"/>
    <property type="molecule type" value="Genomic_DNA"/>
</dbReference>
<dbReference type="GeneID" id="24423725"/>
<dbReference type="InterPro" id="IPR000504">
    <property type="entry name" value="RRM_dom"/>
</dbReference>
<dbReference type="Pfam" id="PF00076">
    <property type="entry name" value="RRM_1"/>
    <property type="match status" value="1"/>
</dbReference>
<feature type="region of interest" description="Disordered" evidence="2">
    <location>
        <begin position="22"/>
        <end position="52"/>
    </location>
</feature>
<dbReference type="SUPFAM" id="SSF54928">
    <property type="entry name" value="RNA-binding domain, RBD"/>
    <property type="match status" value="1"/>
</dbReference>
<reference evidence="4 5" key="1">
    <citation type="journal article" date="2012" name="Nucleic Acids Res.">
        <title>Sequencing of the smallest Apicomplexan genome from the human pathogen Babesia microti.</title>
        <authorList>
            <person name="Cornillot E."/>
            <person name="Hadj-Kaddour K."/>
            <person name="Dassouli A."/>
            <person name="Noel B."/>
            <person name="Ranwez V."/>
            <person name="Vacherie B."/>
            <person name="Augagneur Y."/>
            <person name="Bres V."/>
            <person name="Duclos A."/>
            <person name="Randazzo S."/>
            <person name="Carcy B."/>
            <person name="Debierre-Grockiego F."/>
            <person name="Delbecq S."/>
            <person name="Moubri-Menage K."/>
            <person name="Shams-Eldin H."/>
            <person name="Usmani-Brown S."/>
            <person name="Bringaud F."/>
            <person name="Wincker P."/>
            <person name="Vivares C.P."/>
            <person name="Schwarz R.T."/>
            <person name="Schetters T.P."/>
            <person name="Krause P.J."/>
            <person name="Gorenflot A."/>
            <person name="Berry V."/>
            <person name="Barbe V."/>
            <person name="Ben Mamoun C."/>
        </authorList>
    </citation>
    <scope>NUCLEOTIDE SEQUENCE [LARGE SCALE GENOMIC DNA]</scope>
    <source>
        <strain evidence="4 5">RI</strain>
    </source>
</reference>
<dbReference type="CDD" id="cd00590">
    <property type="entry name" value="RRM_SF"/>
    <property type="match status" value="1"/>
</dbReference>
<evidence type="ECO:0000259" key="3">
    <source>
        <dbReference type="PROSITE" id="PS50102"/>
    </source>
</evidence>
<organism evidence="4 5">
    <name type="scientific">Babesia microti (strain RI)</name>
    <dbReference type="NCBI Taxonomy" id="1133968"/>
    <lineage>
        <taxon>Eukaryota</taxon>
        <taxon>Sar</taxon>
        <taxon>Alveolata</taxon>
        <taxon>Apicomplexa</taxon>
        <taxon>Aconoidasida</taxon>
        <taxon>Piroplasmida</taxon>
        <taxon>Babesiidae</taxon>
        <taxon>Babesia</taxon>
    </lineage>
</organism>
<dbReference type="AlphaFoldDB" id="I7IPN8"/>
<dbReference type="Proteomes" id="UP000002899">
    <property type="component" value="Chromosome I"/>
</dbReference>
<feature type="compositionally biased region" description="Basic and acidic residues" evidence="2">
    <location>
        <begin position="308"/>
        <end position="348"/>
    </location>
</feature>
<reference evidence="4 5" key="3">
    <citation type="journal article" date="2016" name="Sci. Rep.">
        <title>Genome-wide diversity and gene expression profiling of Babesia microti isolates identify polymorphic genes that mediate host-pathogen interactions.</title>
        <authorList>
            <person name="Silva J.C."/>
            <person name="Cornillot E."/>
            <person name="McCracken C."/>
            <person name="Usmani-Brown S."/>
            <person name="Dwivedi A."/>
            <person name="Ifeonu O.O."/>
            <person name="Crabtree J."/>
            <person name="Gotia H.T."/>
            <person name="Virji A.Z."/>
            <person name="Reynes C."/>
            <person name="Colinge J."/>
            <person name="Kumar V."/>
            <person name="Lawres L."/>
            <person name="Pazzi J.E."/>
            <person name="Pablo J.V."/>
            <person name="Hung C."/>
            <person name="Brancato J."/>
            <person name="Kumari P."/>
            <person name="Orvis J."/>
            <person name="Tretina K."/>
            <person name="Chibucos M."/>
            <person name="Ott S."/>
            <person name="Sadzewicz L."/>
            <person name="Sengamalay N."/>
            <person name="Shetty A.C."/>
            <person name="Su Q."/>
            <person name="Tallon L."/>
            <person name="Fraser C.M."/>
            <person name="Frutos R."/>
            <person name="Molina D.M."/>
            <person name="Krause P.J."/>
            <person name="Ben Mamoun C."/>
        </authorList>
    </citation>
    <scope>NUCLEOTIDE SEQUENCE [LARGE SCALE GENOMIC DNA]</scope>
    <source>
        <strain evidence="4 5">RI</strain>
    </source>
</reference>
<feature type="compositionally biased region" description="Basic residues" evidence="2">
    <location>
        <begin position="349"/>
        <end position="365"/>
    </location>
</feature>
<dbReference type="OMA" id="DEDQIMF"/>
<dbReference type="OrthoDB" id="365681at2759"/>
<feature type="region of interest" description="Disordered" evidence="2">
    <location>
        <begin position="270"/>
        <end position="292"/>
    </location>
</feature>
<keyword evidence="1" id="KW-0694">RNA-binding</keyword>
<protein>
    <recommendedName>
        <fullName evidence="3">RRM domain-containing protein</fullName>
    </recommendedName>
</protein>
<feature type="compositionally biased region" description="Acidic residues" evidence="2">
    <location>
        <begin position="22"/>
        <end position="31"/>
    </location>
</feature>
<dbReference type="SMART" id="SM00360">
    <property type="entry name" value="RRM"/>
    <property type="match status" value="1"/>
</dbReference>
<dbReference type="InterPro" id="IPR012677">
    <property type="entry name" value="Nucleotide-bd_a/b_plait_sf"/>
</dbReference>
<dbReference type="InterPro" id="IPR035979">
    <property type="entry name" value="RBD_domain_sf"/>
</dbReference>
<evidence type="ECO:0000256" key="1">
    <source>
        <dbReference type="PROSITE-ProRule" id="PRU00176"/>
    </source>
</evidence>
<feature type="domain" description="RRM" evidence="3">
    <location>
        <begin position="79"/>
        <end position="155"/>
    </location>
</feature>
<evidence type="ECO:0000313" key="5">
    <source>
        <dbReference type="Proteomes" id="UP000002899"/>
    </source>
</evidence>
<evidence type="ECO:0000313" key="4">
    <source>
        <dbReference type="EMBL" id="CCF73105.1"/>
    </source>
</evidence>